<dbReference type="STRING" id="487685.SAMN04488696_2614"/>
<protein>
    <submittedName>
        <fullName evidence="1">Uncharacterized protein</fullName>
    </submittedName>
</protein>
<name>A0A1I4U7W4_9EURY</name>
<proteinExistence type="predicted"/>
<reference evidence="2" key="1">
    <citation type="submission" date="2016-10" db="EMBL/GenBank/DDBJ databases">
        <authorList>
            <person name="Varghese N."/>
            <person name="Submissions S."/>
        </authorList>
    </citation>
    <scope>NUCLEOTIDE SEQUENCE [LARGE SCALE GENOMIC DNA]</scope>
    <source>
        <strain evidence="2">Mob M</strain>
    </source>
</reference>
<evidence type="ECO:0000313" key="2">
    <source>
        <dbReference type="Proteomes" id="UP000198535"/>
    </source>
</evidence>
<dbReference type="OrthoDB" id="142059at2157"/>
<dbReference type="AlphaFoldDB" id="A0A1I4U7W4"/>
<gene>
    <name evidence="1" type="ORF">SAMN04488696_2614</name>
</gene>
<dbReference type="RefSeq" id="WP_091937645.1">
    <property type="nucleotide sequence ID" value="NZ_FOUJ01000006.1"/>
</dbReference>
<evidence type="ECO:0000313" key="1">
    <source>
        <dbReference type="EMBL" id="SFM85064.1"/>
    </source>
</evidence>
<dbReference type="Proteomes" id="UP000198535">
    <property type="component" value="Unassembled WGS sequence"/>
</dbReference>
<sequence length="152" mass="16548">MKHILIISMLFLMLLMPVASADIVKDLENDVDEYNANVDSVPSYLVSLLGDEVIKLVIVTDDGDEVYVKAVTEDASIVSFEEVDDDEDFDATMVVGANEFTIRSVLRSSDPLSEFIAAKDNGEIVVEPVGVTSTVKYTVASVVMDVTSLFGF</sequence>
<organism evidence="1 2">
    <name type="scientific">Methanolobus profundi</name>
    <dbReference type="NCBI Taxonomy" id="487685"/>
    <lineage>
        <taxon>Archaea</taxon>
        <taxon>Methanobacteriati</taxon>
        <taxon>Methanobacteriota</taxon>
        <taxon>Stenosarchaea group</taxon>
        <taxon>Methanomicrobia</taxon>
        <taxon>Methanosarcinales</taxon>
        <taxon>Methanosarcinaceae</taxon>
        <taxon>Methanolobus</taxon>
    </lineage>
</organism>
<accession>A0A1I4U7W4</accession>
<keyword evidence="2" id="KW-1185">Reference proteome</keyword>
<dbReference type="EMBL" id="FOUJ01000006">
    <property type="protein sequence ID" value="SFM85064.1"/>
    <property type="molecule type" value="Genomic_DNA"/>
</dbReference>